<sequence>MVVTSPTCLRTYVKSYKSSCFNEKVLAAIAEKTKDINPNRRHGEILVDEKKLSESLMVHKKVLIDGFVDLGSYSPAGQEGVICDHGLVVLLQPFTGKWQQILGVFGAGGNVKADVLSRIIVDAVIFAEKSGLSVDFISCDGASWNRSMWKMFGITGKLTKTVCKVQHPVDPSQYLHFISDFPHLVKCARNSISSTGLQTPDGRVSREFVKEARKCDSASTVPLKAMPHATMAVFQPNGFEKMRVNLAFRFFSDEVLRGLYVYRHEVESRYGPGSPVATSLFVAMLRDLIASMTSRHR</sequence>
<proteinExistence type="predicted"/>
<comment type="caution">
    <text evidence="1">The sequence shown here is derived from an EMBL/GenBank/DDBJ whole genome shotgun (WGS) entry which is preliminary data.</text>
</comment>
<organism evidence="1 2">
    <name type="scientific">Ixodes persulcatus</name>
    <name type="common">Taiga tick</name>
    <dbReference type="NCBI Taxonomy" id="34615"/>
    <lineage>
        <taxon>Eukaryota</taxon>
        <taxon>Metazoa</taxon>
        <taxon>Ecdysozoa</taxon>
        <taxon>Arthropoda</taxon>
        <taxon>Chelicerata</taxon>
        <taxon>Arachnida</taxon>
        <taxon>Acari</taxon>
        <taxon>Parasitiformes</taxon>
        <taxon>Ixodida</taxon>
        <taxon>Ixodoidea</taxon>
        <taxon>Ixodidae</taxon>
        <taxon>Ixodinae</taxon>
        <taxon>Ixodes</taxon>
    </lineage>
</organism>
<evidence type="ECO:0000313" key="2">
    <source>
        <dbReference type="Proteomes" id="UP000805193"/>
    </source>
</evidence>
<dbReference type="EMBL" id="JABSTQ010009834">
    <property type="protein sequence ID" value="KAG0425501.1"/>
    <property type="molecule type" value="Genomic_DNA"/>
</dbReference>
<evidence type="ECO:0000313" key="1">
    <source>
        <dbReference type="EMBL" id="KAG0425501.1"/>
    </source>
</evidence>
<protein>
    <submittedName>
        <fullName evidence="1">Uncharacterized protein</fullName>
    </submittedName>
</protein>
<accession>A0AC60PXK0</accession>
<reference evidence="1 2" key="1">
    <citation type="journal article" date="2020" name="Cell">
        <title>Large-Scale Comparative Analyses of Tick Genomes Elucidate Their Genetic Diversity and Vector Capacities.</title>
        <authorList>
            <consortium name="Tick Genome and Microbiome Consortium (TIGMIC)"/>
            <person name="Jia N."/>
            <person name="Wang J."/>
            <person name="Shi W."/>
            <person name="Du L."/>
            <person name="Sun Y."/>
            <person name="Zhan W."/>
            <person name="Jiang J.F."/>
            <person name="Wang Q."/>
            <person name="Zhang B."/>
            <person name="Ji P."/>
            <person name="Bell-Sakyi L."/>
            <person name="Cui X.M."/>
            <person name="Yuan T.T."/>
            <person name="Jiang B.G."/>
            <person name="Yang W.F."/>
            <person name="Lam T.T."/>
            <person name="Chang Q.C."/>
            <person name="Ding S.J."/>
            <person name="Wang X.J."/>
            <person name="Zhu J.G."/>
            <person name="Ruan X.D."/>
            <person name="Zhao L."/>
            <person name="Wei J.T."/>
            <person name="Ye R.Z."/>
            <person name="Que T.C."/>
            <person name="Du C.H."/>
            <person name="Zhou Y.H."/>
            <person name="Cheng J.X."/>
            <person name="Dai P.F."/>
            <person name="Guo W.B."/>
            <person name="Han X.H."/>
            <person name="Huang E.J."/>
            <person name="Li L.F."/>
            <person name="Wei W."/>
            <person name="Gao Y.C."/>
            <person name="Liu J.Z."/>
            <person name="Shao H.Z."/>
            <person name="Wang X."/>
            <person name="Wang C.C."/>
            <person name="Yang T.C."/>
            <person name="Huo Q.B."/>
            <person name="Li W."/>
            <person name="Chen H.Y."/>
            <person name="Chen S.E."/>
            <person name="Zhou L.G."/>
            <person name="Ni X.B."/>
            <person name="Tian J.H."/>
            <person name="Sheng Y."/>
            <person name="Liu T."/>
            <person name="Pan Y.S."/>
            <person name="Xia L.Y."/>
            <person name="Li J."/>
            <person name="Zhao F."/>
            <person name="Cao W.C."/>
        </authorList>
    </citation>
    <scope>NUCLEOTIDE SEQUENCE [LARGE SCALE GENOMIC DNA]</scope>
    <source>
        <strain evidence="1">Iper-2018</strain>
    </source>
</reference>
<gene>
    <name evidence="1" type="ORF">HPB47_027336</name>
</gene>
<dbReference type="Proteomes" id="UP000805193">
    <property type="component" value="Unassembled WGS sequence"/>
</dbReference>
<name>A0AC60PXK0_IXOPE</name>
<keyword evidence="2" id="KW-1185">Reference proteome</keyword>